<dbReference type="InterPro" id="IPR027417">
    <property type="entry name" value="P-loop_NTPase"/>
</dbReference>
<evidence type="ECO:0000256" key="4">
    <source>
        <dbReference type="ARBA" id="ARBA00023163"/>
    </source>
</evidence>
<feature type="domain" description="PAS" evidence="8">
    <location>
        <begin position="151"/>
        <end position="201"/>
    </location>
</feature>
<dbReference type="PANTHER" id="PTHR32071:SF57">
    <property type="entry name" value="C4-DICARBOXYLATE TRANSPORT TRANSCRIPTIONAL REGULATORY PROTEIN DCTD"/>
    <property type="match status" value="1"/>
</dbReference>
<dbReference type="Gene3D" id="3.40.50.300">
    <property type="entry name" value="P-loop containing nucleotide triphosphate hydrolases"/>
    <property type="match status" value="1"/>
</dbReference>
<keyword evidence="4" id="KW-0804">Transcription</keyword>
<dbReference type="InterPro" id="IPR000644">
    <property type="entry name" value="CBS_dom"/>
</dbReference>
<dbReference type="Proteomes" id="UP000006346">
    <property type="component" value="Chromosome"/>
</dbReference>
<evidence type="ECO:0000256" key="2">
    <source>
        <dbReference type="ARBA" id="ARBA00022840"/>
    </source>
</evidence>
<dbReference type="PROSITE" id="PS50045">
    <property type="entry name" value="SIGMA54_INTERACT_4"/>
    <property type="match status" value="1"/>
</dbReference>
<keyword evidence="5" id="KW-0129">CBS domain</keyword>
<dbReference type="EMBL" id="CP003108">
    <property type="protein sequence ID" value="AET68123.1"/>
    <property type="molecule type" value="Genomic_DNA"/>
</dbReference>
<protein>
    <submittedName>
        <fullName evidence="10">PAS domain S-box</fullName>
    </submittedName>
</protein>
<dbReference type="InterPro" id="IPR046342">
    <property type="entry name" value="CBS_dom_sf"/>
</dbReference>
<dbReference type="SUPFAM" id="SSF54631">
    <property type="entry name" value="CBS-domain pair"/>
    <property type="match status" value="1"/>
</dbReference>
<dbReference type="InterPro" id="IPR002197">
    <property type="entry name" value="HTH_Fis"/>
</dbReference>
<dbReference type="RefSeq" id="WP_014184931.1">
    <property type="nucleotide sequence ID" value="NC_016584.1"/>
</dbReference>
<dbReference type="KEGG" id="dor:Desor_2571"/>
<dbReference type="PROSITE" id="PS50112">
    <property type="entry name" value="PAS"/>
    <property type="match status" value="1"/>
</dbReference>
<dbReference type="HOGENOM" id="CLU_000445_8_1_9"/>
<dbReference type="Gene3D" id="1.10.10.60">
    <property type="entry name" value="Homeodomain-like"/>
    <property type="match status" value="1"/>
</dbReference>
<dbReference type="CDD" id="cd00130">
    <property type="entry name" value="PAS"/>
    <property type="match status" value="1"/>
</dbReference>
<dbReference type="FunFam" id="3.40.50.300:FF:000006">
    <property type="entry name" value="DNA-binding transcriptional regulator NtrC"/>
    <property type="match status" value="1"/>
</dbReference>
<name>G7W6B6_DESOD</name>
<dbReference type="PROSITE" id="PS00675">
    <property type="entry name" value="SIGMA54_INTERACT_1"/>
    <property type="match status" value="1"/>
</dbReference>
<gene>
    <name evidence="10" type="ordered locus">Desor_2571</name>
</gene>
<dbReference type="GO" id="GO:0043565">
    <property type="term" value="F:sequence-specific DNA binding"/>
    <property type="evidence" value="ECO:0007669"/>
    <property type="project" value="InterPro"/>
</dbReference>
<dbReference type="InterPro" id="IPR058031">
    <property type="entry name" value="AAA_lid_NorR"/>
</dbReference>
<dbReference type="SUPFAM" id="SSF52540">
    <property type="entry name" value="P-loop containing nucleoside triphosphate hydrolases"/>
    <property type="match status" value="1"/>
</dbReference>
<dbReference type="SMART" id="SM00091">
    <property type="entry name" value="PAS"/>
    <property type="match status" value="1"/>
</dbReference>
<dbReference type="SUPFAM" id="SSF46689">
    <property type="entry name" value="Homeodomain-like"/>
    <property type="match status" value="1"/>
</dbReference>
<evidence type="ECO:0000313" key="11">
    <source>
        <dbReference type="Proteomes" id="UP000006346"/>
    </source>
</evidence>
<keyword evidence="1" id="KW-0547">Nucleotide-binding</keyword>
<evidence type="ECO:0000256" key="5">
    <source>
        <dbReference type="PROSITE-ProRule" id="PRU00703"/>
    </source>
</evidence>
<dbReference type="PANTHER" id="PTHR32071">
    <property type="entry name" value="TRANSCRIPTIONAL REGULATORY PROTEIN"/>
    <property type="match status" value="1"/>
</dbReference>
<dbReference type="InterPro" id="IPR000014">
    <property type="entry name" value="PAS"/>
</dbReference>
<feature type="domain" description="CBS" evidence="9">
    <location>
        <begin position="76"/>
        <end position="140"/>
    </location>
</feature>
<keyword evidence="6" id="KW-0175">Coiled coil</keyword>
<sequence length="613" mass="69078">MGFFVDEMIMARQDSVENLSTADFPKVSVDWKISEVYEAFAHTSDYIYVVNKEGLLVGVINHETMLKSGCGSYKTMRQLVGEFKYQMPMSLVSGSSVKDAISFFFEQKVNEVPVIDEAGRMIGVLKLWTLLEHLASTLDKLYQEFNESMKLTATLGAVIENPYEGMVVVDENSRVVMINNFYLEALGITREQALGQHIYELTPHSKLPDIVRTGKAQFAEYWKVRGQEFMIFRAPIKKDGKIIGALGKTLFKDMGLARVFAKKLSQLEDDLKFYKEELRKIHCATYTFDDIIGEGPKFAAIVNLAQRASRTTSNVLLTGESGTGKELFAHAIHNDSVRRYGPFIKVNCASIPEQLLESELFGYAEGAFTGARKGGKPGKFELANHGTIFLDEIGDMSLTMQAKLLRVIQEREIERVGGTKPCKIDVRIIAATNRKLYDMVKERTFRDDLFYRLNVMVIELPSLRERPEDIELLANFLVTKLNRKLETDVEGISSKAMQILQNYTWPGNVRELESVLERTMNILDEPVILPEHLPVRILQSKMDTGLSVNENQSWEPNSLEEGLISAEKELLVTALRRANGNKAQAAKILGIHRSVLYKKLIKHGLGGANLSLK</sequence>
<organism evidence="10 11">
    <name type="scientific">Desulfosporosinus orientis (strain ATCC 19365 / DSM 765 / NCIMB 8382 / VKM B-1628 / Singapore I)</name>
    <name type="common">Desulfotomaculum orientis</name>
    <dbReference type="NCBI Taxonomy" id="768706"/>
    <lineage>
        <taxon>Bacteria</taxon>
        <taxon>Bacillati</taxon>
        <taxon>Bacillota</taxon>
        <taxon>Clostridia</taxon>
        <taxon>Eubacteriales</taxon>
        <taxon>Desulfitobacteriaceae</taxon>
        <taxon>Desulfosporosinus</taxon>
    </lineage>
</organism>
<dbReference type="Gene3D" id="1.10.8.60">
    <property type="match status" value="1"/>
</dbReference>
<dbReference type="AlphaFoldDB" id="G7W6B6"/>
<evidence type="ECO:0000256" key="6">
    <source>
        <dbReference type="SAM" id="Coils"/>
    </source>
</evidence>
<keyword evidence="11" id="KW-1185">Reference proteome</keyword>
<dbReference type="SMART" id="SM00382">
    <property type="entry name" value="AAA"/>
    <property type="match status" value="1"/>
</dbReference>
<dbReference type="InterPro" id="IPR035965">
    <property type="entry name" value="PAS-like_dom_sf"/>
</dbReference>
<reference evidence="10 11" key="2">
    <citation type="journal article" date="2012" name="J. Bacteriol.">
        <title>Complete genome sequences of Desulfosporosinus orientis DSM765T, Desulfosporosinus youngiae DSM17734T, Desulfosporosinus meridiei DSM13257T, and Desulfosporosinus acidiphilus DSM22704T.</title>
        <authorList>
            <person name="Pester M."/>
            <person name="Brambilla E."/>
            <person name="Alazard D."/>
            <person name="Rattei T."/>
            <person name="Weinmaier T."/>
            <person name="Han J."/>
            <person name="Lucas S."/>
            <person name="Lapidus A."/>
            <person name="Cheng J.F."/>
            <person name="Goodwin L."/>
            <person name="Pitluck S."/>
            <person name="Peters L."/>
            <person name="Ovchinnikova G."/>
            <person name="Teshima H."/>
            <person name="Detter J.C."/>
            <person name="Han C.S."/>
            <person name="Tapia R."/>
            <person name="Land M.L."/>
            <person name="Hauser L."/>
            <person name="Kyrpides N.C."/>
            <person name="Ivanova N.N."/>
            <person name="Pagani I."/>
            <person name="Huntmann M."/>
            <person name="Wei C.L."/>
            <person name="Davenport K.W."/>
            <person name="Daligault H."/>
            <person name="Chain P.S."/>
            <person name="Chen A."/>
            <person name="Mavromatis K."/>
            <person name="Markowitz V."/>
            <person name="Szeto E."/>
            <person name="Mikhailova N."/>
            <person name="Pati A."/>
            <person name="Wagner M."/>
            <person name="Woyke T."/>
            <person name="Ollivier B."/>
            <person name="Klenk H.P."/>
            <person name="Spring S."/>
            <person name="Loy A."/>
        </authorList>
    </citation>
    <scope>NUCLEOTIDE SEQUENCE [LARGE SCALE GENOMIC DNA]</scope>
    <source>
        <strain evidence="11">ATCC 19365 / DSM 765 / NCIMB 8382 / VKM B-1628</strain>
    </source>
</reference>
<evidence type="ECO:0000259" key="8">
    <source>
        <dbReference type="PROSITE" id="PS50112"/>
    </source>
</evidence>
<evidence type="ECO:0000259" key="7">
    <source>
        <dbReference type="PROSITE" id="PS50045"/>
    </source>
</evidence>
<dbReference type="NCBIfam" id="TIGR00229">
    <property type="entry name" value="sensory_box"/>
    <property type="match status" value="1"/>
</dbReference>
<dbReference type="InterPro" id="IPR009057">
    <property type="entry name" value="Homeodomain-like_sf"/>
</dbReference>
<evidence type="ECO:0000256" key="3">
    <source>
        <dbReference type="ARBA" id="ARBA00023015"/>
    </source>
</evidence>
<dbReference type="Pfam" id="PF00158">
    <property type="entry name" value="Sigma54_activat"/>
    <property type="match status" value="1"/>
</dbReference>
<feature type="domain" description="Sigma-54 factor interaction" evidence="7">
    <location>
        <begin position="291"/>
        <end position="521"/>
    </location>
</feature>
<dbReference type="Gene3D" id="3.10.580.10">
    <property type="entry name" value="CBS-domain"/>
    <property type="match status" value="1"/>
</dbReference>
<dbReference type="Pfam" id="PF13426">
    <property type="entry name" value="PAS_9"/>
    <property type="match status" value="1"/>
</dbReference>
<dbReference type="InterPro" id="IPR002078">
    <property type="entry name" value="Sigma_54_int"/>
</dbReference>
<dbReference type="Gene3D" id="3.30.450.20">
    <property type="entry name" value="PAS domain"/>
    <property type="match status" value="1"/>
</dbReference>
<dbReference type="eggNOG" id="COG3829">
    <property type="taxonomic scope" value="Bacteria"/>
</dbReference>
<dbReference type="Pfam" id="PF25601">
    <property type="entry name" value="AAA_lid_14"/>
    <property type="match status" value="1"/>
</dbReference>
<dbReference type="PRINTS" id="PR01590">
    <property type="entry name" value="HTHFIS"/>
</dbReference>
<keyword evidence="3" id="KW-0805">Transcription regulation</keyword>
<evidence type="ECO:0000256" key="1">
    <source>
        <dbReference type="ARBA" id="ARBA00022741"/>
    </source>
</evidence>
<dbReference type="GO" id="GO:0005524">
    <property type="term" value="F:ATP binding"/>
    <property type="evidence" value="ECO:0007669"/>
    <property type="project" value="UniProtKB-KW"/>
</dbReference>
<dbReference type="InterPro" id="IPR025662">
    <property type="entry name" value="Sigma_54_int_dom_ATP-bd_1"/>
</dbReference>
<dbReference type="PROSITE" id="PS51371">
    <property type="entry name" value="CBS"/>
    <property type="match status" value="1"/>
</dbReference>
<dbReference type="SUPFAM" id="SSF55785">
    <property type="entry name" value="PYP-like sensor domain (PAS domain)"/>
    <property type="match status" value="1"/>
</dbReference>
<accession>G7W6B6</accession>
<dbReference type="eggNOG" id="COG0517">
    <property type="taxonomic scope" value="Bacteria"/>
</dbReference>
<reference evidence="11" key="1">
    <citation type="submission" date="2011-11" db="EMBL/GenBank/DDBJ databases">
        <title>Complete sequence of Desulfosporosinus orientis DSM 765.</title>
        <authorList>
            <person name="Lucas S."/>
            <person name="Han J."/>
            <person name="Lapidus A."/>
            <person name="Cheng J.-F."/>
            <person name="Goodwin L."/>
            <person name="Pitluck S."/>
            <person name="Peters L."/>
            <person name="Ovchinnikova G."/>
            <person name="Teshima H."/>
            <person name="Detter J.C."/>
            <person name="Han C."/>
            <person name="Tapia R."/>
            <person name="Land M."/>
            <person name="Hauser L."/>
            <person name="Kyrpides N."/>
            <person name="Ivanova N."/>
            <person name="Pagani I."/>
            <person name="Pester M."/>
            <person name="Spring S."/>
            <person name="Ollivier B."/>
            <person name="Rattei T."/>
            <person name="Klenk H.-P."/>
            <person name="Wagner M."/>
            <person name="Loy A."/>
            <person name="Woyke T."/>
        </authorList>
    </citation>
    <scope>NUCLEOTIDE SEQUENCE [LARGE SCALE GENOMIC DNA]</scope>
    <source>
        <strain evidence="11">ATCC 19365 / DSM 765 / NCIMB 8382 / VKM B-1628</strain>
    </source>
</reference>
<evidence type="ECO:0000259" key="9">
    <source>
        <dbReference type="PROSITE" id="PS51371"/>
    </source>
</evidence>
<keyword evidence="2" id="KW-0067">ATP-binding</keyword>
<proteinExistence type="predicted"/>
<dbReference type="PATRIC" id="fig|768706.3.peg.2586"/>
<evidence type="ECO:0000313" key="10">
    <source>
        <dbReference type="EMBL" id="AET68123.1"/>
    </source>
</evidence>
<dbReference type="Pfam" id="PF00571">
    <property type="entry name" value="CBS"/>
    <property type="match status" value="2"/>
</dbReference>
<dbReference type="GO" id="GO:0006355">
    <property type="term" value="P:regulation of DNA-templated transcription"/>
    <property type="evidence" value="ECO:0007669"/>
    <property type="project" value="InterPro"/>
</dbReference>
<dbReference type="CDD" id="cd00009">
    <property type="entry name" value="AAA"/>
    <property type="match status" value="1"/>
</dbReference>
<dbReference type="Pfam" id="PF02954">
    <property type="entry name" value="HTH_8"/>
    <property type="match status" value="1"/>
</dbReference>
<feature type="coiled-coil region" evidence="6">
    <location>
        <begin position="257"/>
        <end position="284"/>
    </location>
</feature>
<dbReference type="InterPro" id="IPR003593">
    <property type="entry name" value="AAA+_ATPase"/>
</dbReference>